<dbReference type="FunFam" id="3.30.565.10:FF:000006">
    <property type="entry name" value="Sensor histidine kinase WalK"/>
    <property type="match status" value="1"/>
</dbReference>
<dbReference type="SUPFAM" id="SSF52172">
    <property type="entry name" value="CheY-like"/>
    <property type="match status" value="2"/>
</dbReference>
<evidence type="ECO:0000256" key="5">
    <source>
        <dbReference type="ARBA" id="ARBA00022679"/>
    </source>
</evidence>
<dbReference type="InterPro" id="IPR011006">
    <property type="entry name" value="CheY-like_superfamily"/>
</dbReference>
<dbReference type="PANTHER" id="PTHR43547">
    <property type="entry name" value="TWO-COMPONENT HISTIDINE KINASE"/>
    <property type="match status" value="1"/>
</dbReference>
<dbReference type="PANTHER" id="PTHR43547:SF2">
    <property type="entry name" value="HYBRID SIGNAL TRANSDUCTION HISTIDINE KINASE C"/>
    <property type="match status" value="1"/>
</dbReference>
<dbReference type="Pfam" id="PF02518">
    <property type="entry name" value="HATPase_c"/>
    <property type="match status" value="1"/>
</dbReference>
<evidence type="ECO:0000259" key="8">
    <source>
        <dbReference type="PROSITE" id="PS50109"/>
    </source>
</evidence>
<dbReference type="PROSITE" id="PS50109">
    <property type="entry name" value="HIS_KIN"/>
    <property type="match status" value="1"/>
</dbReference>
<dbReference type="SMART" id="SM00388">
    <property type="entry name" value="HisKA"/>
    <property type="match status" value="1"/>
</dbReference>
<dbReference type="GO" id="GO:0005886">
    <property type="term" value="C:plasma membrane"/>
    <property type="evidence" value="ECO:0007669"/>
    <property type="project" value="UniProtKB-SubCell"/>
</dbReference>
<dbReference type="InterPro" id="IPR003594">
    <property type="entry name" value="HATPase_dom"/>
</dbReference>
<dbReference type="EC" id="2.7.13.3" evidence="3"/>
<dbReference type="Gene3D" id="3.30.565.10">
    <property type="entry name" value="Histidine kinase-like ATPase, C-terminal domain"/>
    <property type="match status" value="1"/>
</dbReference>
<proteinExistence type="predicted"/>
<evidence type="ECO:0000256" key="4">
    <source>
        <dbReference type="ARBA" id="ARBA00022553"/>
    </source>
</evidence>
<keyword evidence="4 7" id="KW-0597">Phosphoprotein</keyword>
<evidence type="ECO:0000256" key="3">
    <source>
        <dbReference type="ARBA" id="ARBA00012438"/>
    </source>
</evidence>
<reference evidence="10 11" key="1">
    <citation type="submission" date="2017-06" db="EMBL/GenBank/DDBJ databases">
        <authorList>
            <person name="Kim H.J."/>
            <person name="Triplett B.A."/>
        </authorList>
    </citation>
    <scope>NUCLEOTIDE SEQUENCE [LARGE SCALE GENOMIC DNA]</scope>
    <source>
        <strain evidence="10 11">U15</strain>
    </source>
</reference>
<dbReference type="InterPro" id="IPR036097">
    <property type="entry name" value="HisK_dim/P_sf"/>
</dbReference>
<feature type="domain" description="Response regulatory" evidence="9">
    <location>
        <begin position="27"/>
        <end position="148"/>
    </location>
</feature>
<protein>
    <recommendedName>
        <fullName evidence="3">histidine kinase</fullName>
        <ecNumber evidence="3">2.7.13.3</ecNumber>
    </recommendedName>
</protein>
<dbReference type="SUPFAM" id="SSF47384">
    <property type="entry name" value="Homodimeric domain of signal transducing histidine kinase"/>
    <property type="match status" value="1"/>
</dbReference>
<dbReference type="Pfam" id="PF00512">
    <property type="entry name" value="HisKA"/>
    <property type="match status" value="1"/>
</dbReference>
<dbReference type="Pfam" id="PF00072">
    <property type="entry name" value="Response_reg"/>
    <property type="match status" value="2"/>
</dbReference>
<evidence type="ECO:0000256" key="2">
    <source>
        <dbReference type="ARBA" id="ARBA00004429"/>
    </source>
</evidence>
<evidence type="ECO:0000313" key="10">
    <source>
        <dbReference type="EMBL" id="SNS50936.1"/>
    </source>
</evidence>
<dbReference type="PROSITE" id="PS50110">
    <property type="entry name" value="RESPONSE_REGULATORY"/>
    <property type="match status" value="2"/>
</dbReference>
<dbReference type="InterPro" id="IPR003661">
    <property type="entry name" value="HisK_dim/P_dom"/>
</dbReference>
<feature type="modified residue" description="4-aspartylphosphate" evidence="7">
    <location>
        <position position="485"/>
    </location>
</feature>
<dbReference type="SMART" id="SM00387">
    <property type="entry name" value="HATPase_c"/>
    <property type="match status" value="1"/>
</dbReference>
<evidence type="ECO:0000256" key="7">
    <source>
        <dbReference type="PROSITE-ProRule" id="PRU00169"/>
    </source>
</evidence>
<sequence length="559" mass="61365">MPADIASLRSCFQSHGFLFVTNQNLPNVLVVNDDPGSLIGLVGLLSQWQQELNFQVFSARSGEEALRHVLMHEFAVILLDVNMPSMSGFETAEAIHSRKASASTPIIFVTAYSADEMNRLKGYEQGAVDYLFTPIIPEILKAKVGVFVALARNKLELKLQAKVLDKKTRALTAINQRLEAEIDKREIAEQKNRTTEEFLAMLGHELRNPLSAISSAATLLSMDGVNHAQSTKARQIILRQSGQLTRIVDDLLDLSRVMSGRITLAKRPLDFSKLVHACLETLVFSGRTRDYQISIHTDIVFVDADPTRMEQVITNLLDNAIKYTPSGGEIDIELRSTNEDVTLSVRDSGIGMSADLLPRVFDVFVQGERTLDRPQGGLGIGLSLVRQLVTMHGGSVEARSDGIGRGSTLFIRLPQIYHQAEAPEAMPESESPDTYRILIIEDNVDGRDIMSMRLSSLGHVVITAGDGPSGIELAAKEKPDVILLDIGLPTMDGYSVAKALRANPATCHMRLIALTGYGLEEDRIRSIEAGFDLHLVKPVDHERLLKAITASPAKAAQFL</sequence>
<dbReference type="Gene3D" id="1.10.287.130">
    <property type="match status" value="1"/>
</dbReference>
<feature type="domain" description="Histidine kinase" evidence="8">
    <location>
        <begin position="201"/>
        <end position="417"/>
    </location>
</feature>
<dbReference type="InterPro" id="IPR036890">
    <property type="entry name" value="HATPase_C_sf"/>
</dbReference>
<comment type="subcellular location">
    <subcellularLocation>
        <location evidence="2">Cell inner membrane</location>
        <topology evidence="2">Multi-pass membrane protein</topology>
    </subcellularLocation>
</comment>
<dbReference type="Proteomes" id="UP000198284">
    <property type="component" value="Unassembled WGS sequence"/>
</dbReference>
<evidence type="ECO:0000259" key="9">
    <source>
        <dbReference type="PROSITE" id="PS50110"/>
    </source>
</evidence>
<comment type="catalytic activity">
    <reaction evidence="1">
        <text>ATP + protein L-histidine = ADP + protein N-phospho-L-histidine.</text>
        <dbReference type="EC" id="2.7.13.3"/>
    </reaction>
</comment>
<evidence type="ECO:0000256" key="6">
    <source>
        <dbReference type="ARBA" id="ARBA00022777"/>
    </source>
</evidence>
<evidence type="ECO:0000256" key="1">
    <source>
        <dbReference type="ARBA" id="ARBA00000085"/>
    </source>
</evidence>
<dbReference type="AlphaFoldDB" id="A0A239F1Y6"/>
<dbReference type="GO" id="GO:0000155">
    <property type="term" value="F:phosphorelay sensor kinase activity"/>
    <property type="evidence" value="ECO:0007669"/>
    <property type="project" value="InterPro"/>
</dbReference>
<dbReference type="InterPro" id="IPR001789">
    <property type="entry name" value="Sig_transdc_resp-reg_receiver"/>
</dbReference>
<evidence type="ECO:0000313" key="11">
    <source>
        <dbReference type="Proteomes" id="UP000198284"/>
    </source>
</evidence>
<dbReference type="PRINTS" id="PR00344">
    <property type="entry name" value="BCTRLSENSOR"/>
</dbReference>
<dbReference type="InterPro" id="IPR004358">
    <property type="entry name" value="Sig_transdc_His_kin-like_C"/>
</dbReference>
<dbReference type="SUPFAM" id="SSF55874">
    <property type="entry name" value="ATPase domain of HSP90 chaperone/DNA topoisomerase II/histidine kinase"/>
    <property type="match status" value="1"/>
</dbReference>
<accession>A0A239F1Y6</accession>
<organism evidence="10 11">
    <name type="scientific">Noviherbaspirillum humi</name>
    <dbReference type="NCBI Taxonomy" id="1688639"/>
    <lineage>
        <taxon>Bacteria</taxon>
        <taxon>Pseudomonadati</taxon>
        <taxon>Pseudomonadota</taxon>
        <taxon>Betaproteobacteria</taxon>
        <taxon>Burkholderiales</taxon>
        <taxon>Oxalobacteraceae</taxon>
        <taxon>Noviherbaspirillum</taxon>
    </lineage>
</organism>
<keyword evidence="5" id="KW-0808">Transferase</keyword>
<dbReference type="CDD" id="cd17580">
    <property type="entry name" value="REC_2_DhkD-like"/>
    <property type="match status" value="1"/>
</dbReference>
<dbReference type="InterPro" id="IPR005467">
    <property type="entry name" value="His_kinase_dom"/>
</dbReference>
<feature type="modified residue" description="4-aspartylphosphate" evidence="7">
    <location>
        <position position="80"/>
    </location>
</feature>
<dbReference type="Gene3D" id="3.40.50.2300">
    <property type="match status" value="2"/>
</dbReference>
<keyword evidence="11" id="KW-1185">Reference proteome</keyword>
<dbReference type="CDD" id="cd00082">
    <property type="entry name" value="HisKA"/>
    <property type="match status" value="1"/>
</dbReference>
<feature type="domain" description="Response regulatory" evidence="9">
    <location>
        <begin position="436"/>
        <end position="552"/>
    </location>
</feature>
<dbReference type="SMART" id="SM00448">
    <property type="entry name" value="REC"/>
    <property type="match status" value="2"/>
</dbReference>
<name>A0A239F1Y6_9BURK</name>
<dbReference type="EMBL" id="FZOT01000003">
    <property type="protein sequence ID" value="SNS50936.1"/>
    <property type="molecule type" value="Genomic_DNA"/>
</dbReference>
<keyword evidence="6 10" id="KW-0418">Kinase</keyword>
<gene>
    <name evidence="10" type="ORF">SAMN06265795_103136</name>
</gene>
<dbReference type="OrthoDB" id="9768069at2"/>